<dbReference type="KEGG" id="hro:HELRODRAFT_171322"/>
<dbReference type="EMBL" id="KB096325">
    <property type="protein sequence ID" value="ESO05664.1"/>
    <property type="molecule type" value="Genomic_DNA"/>
</dbReference>
<dbReference type="Proteomes" id="UP000015101">
    <property type="component" value="Unassembled WGS sequence"/>
</dbReference>
<feature type="region of interest" description="Disordered" evidence="1">
    <location>
        <begin position="105"/>
        <end position="128"/>
    </location>
</feature>
<name>T1F441_HELRO</name>
<keyword evidence="4" id="KW-1185">Reference proteome</keyword>
<protein>
    <submittedName>
        <fullName evidence="2 3">Uncharacterized protein</fullName>
    </submittedName>
</protein>
<evidence type="ECO:0000256" key="1">
    <source>
        <dbReference type="SAM" id="MobiDB-lite"/>
    </source>
</evidence>
<evidence type="ECO:0000313" key="2">
    <source>
        <dbReference type="EMBL" id="ESO05664.1"/>
    </source>
</evidence>
<dbReference type="EMBL" id="AMQM01003848">
    <property type="status" value="NOT_ANNOTATED_CDS"/>
    <property type="molecule type" value="Genomic_DNA"/>
</dbReference>
<organism evidence="3 4">
    <name type="scientific">Helobdella robusta</name>
    <name type="common">Californian leech</name>
    <dbReference type="NCBI Taxonomy" id="6412"/>
    <lineage>
        <taxon>Eukaryota</taxon>
        <taxon>Metazoa</taxon>
        <taxon>Spiralia</taxon>
        <taxon>Lophotrochozoa</taxon>
        <taxon>Annelida</taxon>
        <taxon>Clitellata</taxon>
        <taxon>Hirudinea</taxon>
        <taxon>Rhynchobdellida</taxon>
        <taxon>Glossiphoniidae</taxon>
        <taxon>Helobdella</taxon>
    </lineage>
</organism>
<feature type="compositionally biased region" description="Gly residues" evidence="1">
    <location>
        <begin position="107"/>
        <end position="119"/>
    </location>
</feature>
<evidence type="ECO:0000313" key="4">
    <source>
        <dbReference type="Proteomes" id="UP000015101"/>
    </source>
</evidence>
<gene>
    <name evidence="3" type="primary">20203590</name>
    <name evidence="2" type="ORF">HELRODRAFT_171322</name>
</gene>
<proteinExistence type="predicted"/>
<dbReference type="HOGENOM" id="CLU_1961965_0_0_1"/>
<dbReference type="EnsemblMetazoa" id="HelroT171322">
    <property type="protein sequence ID" value="HelroP171322"/>
    <property type="gene ID" value="HelroG171322"/>
</dbReference>
<sequence length="128" mass="13787">MTSLWPTLHPPVEFQHLLQHVMLPASCHRTREPPSEHNTYSAILATQIRRENEAETKVSQSQMSRVINERNRSFATFRYINIRGGLAAAAVVIVAAVGGSGSSDSSGCGGCGRGDGSGGKMLNMNMTE</sequence>
<reference evidence="2 4" key="2">
    <citation type="journal article" date="2013" name="Nature">
        <title>Insights into bilaterian evolution from three spiralian genomes.</title>
        <authorList>
            <person name="Simakov O."/>
            <person name="Marletaz F."/>
            <person name="Cho S.J."/>
            <person name="Edsinger-Gonzales E."/>
            <person name="Havlak P."/>
            <person name="Hellsten U."/>
            <person name="Kuo D.H."/>
            <person name="Larsson T."/>
            <person name="Lv J."/>
            <person name="Arendt D."/>
            <person name="Savage R."/>
            <person name="Osoegawa K."/>
            <person name="de Jong P."/>
            <person name="Grimwood J."/>
            <person name="Chapman J.A."/>
            <person name="Shapiro H."/>
            <person name="Aerts A."/>
            <person name="Otillar R.P."/>
            <person name="Terry A.Y."/>
            <person name="Boore J.L."/>
            <person name="Grigoriev I.V."/>
            <person name="Lindberg D.R."/>
            <person name="Seaver E.C."/>
            <person name="Weisblat D.A."/>
            <person name="Putnam N.H."/>
            <person name="Rokhsar D.S."/>
        </authorList>
    </citation>
    <scope>NUCLEOTIDE SEQUENCE</scope>
</reference>
<evidence type="ECO:0000313" key="3">
    <source>
        <dbReference type="EnsemblMetazoa" id="HelroP171322"/>
    </source>
</evidence>
<dbReference type="CTD" id="20203590"/>
<dbReference type="RefSeq" id="XP_009016297.1">
    <property type="nucleotide sequence ID" value="XM_009018049.1"/>
</dbReference>
<dbReference type="InParanoid" id="T1F441"/>
<dbReference type="AlphaFoldDB" id="T1F441"/>
<reference evidence="4" key="1">
    <citation type="submission" date="2012-12" db="EMBL/GenBank/DDBJ databases">
        <authorList>
            <person name="Hellsten U."/>
            <person name="Grimwood J."/>
            <person name="Chapman J.A."/>
            <person name="Shapiro H."/>
            <person name="Aerts A."/>
            <person name="Otillar R.P."/>
            <person name="Terry A.Y."/>
            <person name="Boore J.L."/>
            <person name="Simakov O."/>
            <person name="Marletaz F."/>
            <person name="Cho S.-J."/>
            <person name="Edsinger-Gonzales E."/>
            <person name="Havlak P."/>
            <person name="Kuo D.-H."/>
            <person name="Larsson T."/>
            <person name="Lv J."/>
            <person name="Arendt D."/>
            <person name="Savage R."/>
            <person name="Osoegawa K."/>
            <person name="de Jong P."/>
            <person name="Lindberg D.R."/>
            <person name="Seaver E.C."/>
            <person name="Weisblat D.A."/>
            <person name="Putnam N.H."/>
            <person name="Grigoriev I.V."/>
            <person name="Rokhsar D.S."/>
        </authorList>
    </citation>
    <scope>NUCLEOTIDE SEQUENCE</scope>
</reference>
<accession>T1F441</accession>
<reference evidence="3" key="3">
    <citation type="submission" date="2015-06" db="UniProtKB">
        <authorList>
            <consortium name="EnsemblMetazoa"/>
        </authorList>
    </citation>
    <scope>IDENTIFICATION</scope>
</reference>
<dbReference type="GeneID" id="20203590"/>